<evidence type="ECO:0000313" key="3">
    <source>
        <dbReference type="Proteomes" id="UP000061512"/>
    </source>
</evidence>
<accession>A0A132F5Q8</accession>
<reference evidence="2 3" key="1">
    <citation type="submission" date="2015-11" db="EMBL/GenBank/DDBJ databases">
        <title>Expanding the genomic diversity of Burkholderia species for the development of highly accurate diagnostics.</title>
        <authorList>
            <person name="Sahl J."/>
            <person name="Keim P."/>
            <person name="Wagner D."/>
        </authorList>
    </citation>
    <scope>NUCLEOTIDE SEQUENCE [LARGE SCALE GENOMIC DNA]</scope>
    <source>
        <strain evidence="2 3">MSMB574WGS</strain>
    </source>
</reference>
<evidence type="ECO:0000256" key="1">
    <source>
        <dbReference type="SAM" id="Phobius"/>
    </source>
</evidence>
<dbReference type="RefSeq" id="WP_060297541.1">
    <property type="nucleotide sequence ID" value="NZ_LPJX01000017.1"/>
</dbReference>
<protein>
    <submittedName>
        <fullName evidence="2">Uncharacterized protein</fullName>
    </submittedName>
</protein>
<proteinExistence type="predicted"/>
<dbReference type="EMBL" id="LPJX01000017">
    <property type="protein sequence ID" value="KWF69746.1"/>
    <property type="molecule type" value="Genomic_DNA"/>
</dbReference>
<sequence length="124" mass="13609">MTPTTPHPKWRIAVVTLAVLALCYYAAGTPPVSRLLAPSVISAGLALKPITYHWLNRFDRTLPEADLYASRFYVLLLAALNMLACGFALHAHRSAKRFAFVLACALVMLAVLVNAQIHAFYQVA</sequence>
<feature type="transmembrane region" description="Helical" evidence="1">
    <location>
        <begin position="98"/>
        <end position="121"/>
    </location>
</feature>
<gene>
    <name evidence="2" type="ORF">WT57_12475</name>
</gene>
<dbReference type="Proteomes" id="UP000061512">
    <property type="component" value="Unassembled WGS sequence"/>
</dbReference>
<organism evidence="2 3">
    <name type="scientific">Burkholderia pseudomultivorans</name>
    <dbReference type="NCBI Taxonomy" id="1207504"/>
    <lineage>
        <taxon>Bacteria</taxon>
        <taxon>Pseudomonadati</taxon>
        <taxon>Pseudomonadota</taxon>
        <taxon>Betaproteobacteria</taxon>
        <taxon>Burkholderiales</taxon>
        <taxon>Burkholderiaceae</taxon>
        <taxon>Burkholderia</taxon>
        <taxon>Burkholderia cepacia complex</taxon>
    </lineage>
</organism>
<dbReference type="AlphaFoldDB" id="A0A132F5Q8"/>
<evidence type="ECO:0000313" key="2">
    <source>
        <dbReference type="EMBL" id="KWF69746.1"/>
    </source>
</evidence>
<name>A0A132F5Q8_9BURK</name>
<feature type="transmembrane region" description="Helical" evidence="1">
    <location>
        <begin position="72"/>
        <end position="91"/>
    </location>
</feature>
<keyword evidence="1" id="KW-0812">Transmembrane</keyword>
<keyword evidence="1" id="KW-1133">Transmembrane helix</keyword>
<comment type="caution">
    <text evidence="2">The sequence shown here is derived from an EMBL/GenBank/DDBJ whole genome shotgun (WGS) entry which is preliminary data.</text>
</comment>
<keyword evidence="1" id="KW-0472">Membrane</keyword>